<gene>
    <name evidence="1" type="ORF">SAMN00120144_4218</name>
</gene>
<dbReference type="Proteomes" id="UP000192266">
    <property type="component" value="Unassembled WGS sequence"/>
</dbReference>
<name>A0A1W1UFB2_9BACT</name>
<dbReference type="AlphaFoldDB" id="A0A1W1UFB2"/>
<proteinExistence type="predicted"/>
<protein>
    <submittedName>
        <fullName evidence="1">Uncharacterized protein</fullName>
    </submittedName>
</protein>
<evidence type="ECO:0000313" key="2">
    <source>
        <dbReference type="Proteomes" id="UP000192266"/>
    </source>
</evidence>
<reference evidence="1 2" key="1">
    <citation type="submission" date="2017-04" db="EMBL/GenBank/DDBJ databases">
        <authorList>
            <person name="Afonso C.L."/>
            <person name="Miller P.J."/>
            <person name="Scott M.A."/>
            <person name="Spackman E."/>
            <person name="Goraichik I."/>
            <person name="Dimitrov K.M."/>
            <person name="Suarez D.L."/>
            <person name="Swayne D.E."/>
        </authorList>
    </citation>
    <scope>NUCLEOTIDE SEQUENCE [LARGE SCALE GENOMIC DNA]</scope>
    <source>
        <strain evidence="1 2">DSM 11622</strain>
    </source>
</reference>
<organism evidence="1 2">
    <name type="scientific">Hymenobacter roseosalivarius DSM 11622</name>
    <dbReference type="NCBI Taxonomy" id="645990"/>
    <lineage>
        <taxon>Bacteria</taxon>
        <taxon>Pseudomonadati</taxon>
        <taxon>Bacteroidota</taxon>
        <taxon>Cytophagia</taxon>
        <taxon>Cytophagales</taxon>
        <taxon>Hymenobacteraceae</taxon>
        <taxon>Hymenobacter</taxon>
    </lineage>
</organism>
<dbReference type="EMBL" id="FWWW01000011">
    <property type="protein sequence ID" value="SMB79776.1"/>
    <property type="molecule type" value="Genomic_DNA"/>
</dbReference>
<sequence>MLLFGLAYALLGHLALGLLLQLRVEFLRQPVEALDLLVLGLAALYPALQSERGQLGRKAGLHIAHLLPVAQ</sequence>
<keyword evidence="2" id="KW-1185">Reference proteome</keyword>
<evidence type="ECO:0000313" key="1">
    <source>
        <dbReference type="EMBL" id="SMB79776.1"/>
    </source>
</evidence>
<accession>A0A1W1UFB2</accession>